<proteinExistence type="predicted"/>
<gene>
    <name evidence="1" type="ORF">C8F04DRAFT_1190278</name>
</gene>
<organism evidence="1 2">
    <name type="scientific">Mycena alexandri</name>
    <dbReference type="NCBI Taxonomy" id="1745969"/>
    <lineage>
        <taxon>Eukaryota</taxon>
        <taxon>Fungi</taxon>
        <taxon>Dikarya</taxon>
        <taxon>Basidiomycota</taxon>
        <taxon>Agaricomycotina</taxon>
        <taxon>Agaricomycetes</taxon>
        <taxon>Agaricomycetidae</taxon>
        <taxon>Agaricales</taxon>
        <taxon>Marasmiineae</taxon>
        <taxon>Mycenaceae</taxon>
        <taxon>Mycena</taxon>
    </lineage>
</organism>
<accession>A0AAD6WZK3</accession>
<reference evidence="1" key="1">
    <citation type="submission" date="2023-03" db="EMBL/GenBank/DDBJ databases">
        <title>Massive genome expansion in bonnet fungi (Mycena s.s.) driven by repeated elements and novel gene families across ecological guilds.</title>
        <authorList>
            <consortium name="Lawrence Berkeley National Laboratory"/>
            <person name="Harder C.B."/>
            <person name="Miyauchi S."/>
            <person name="Viragh M."/>
            <person name="Kuo A."/>
            <person name="Thoen E."/>
            <person name="Andreopoulos B."/>
            <person name="Lu D."/>
            <person name="Skrede I."/>
            <person name="Drula E."/>
            <person name="Henrissat B."/>
            <person name="Morin E."/>
            <person name="Kohler A."/>
            <person name="Barry K."/>
            <person name="LaButti K."/>
            <person name="Morin E."/>
            <person name="Salamov A."/>
            <person name="Lipzen A."/>
            <person name="Mereny Z."/>
            <person name="Hegedus B."/>
            <person name="Baldrian P."/>
            <person name="Stursova M."/>
            <person name="Weitz H."/>
            <person name="Taylor A."/>
            <person name="Grigoriev I.V."/>
            <person name="Nagy L.G."/>
            <person name="Martin F."/>
            <person name="Kauserud H."/>
        </authorList>
    </citation>
    <scope>NUCLEOTIDE SEQUENCE</scope>
    <source>
        <strain evidence="1">CBHHK200</strain>
    </source>
</reference>
<keyword evidence="2" id="KW-1185">Reference proteome</keyword>
<evidence type="ECO:0000313" key="2">
    <source>
        <dbReference type="Proteomes" id="UP001218188"/>
    </source>
</evidence>
<protein>
    <submittedName>
        <fullName evidence="1">Uncharacterized protein</fullName>
    </submittedName>
</protein>
<sequence length="519" mass="58012">MCHQNFPSTQFLVFRRRERGKGSEMREVVCYGAHKRMDEDTHPELKKILEAVFWEEEFRVKSFRGEREGIQTRKSGFNGIRWAAHFNKQEGATRRTESDTLVKHFIKEMRGTLRTAMRAVTGARANDKGDQVRVALAGTFNVRLRRPRQGRSGHGLSRARHGKRVVENPFLGGTGGDTVRTRTKSMVVTEEIVAKPMEEVPVVKNFADLPFLGAGTNAVEERVGLRGRISRRLDGRSCVVGMDNHCVLKEGNRTENALTAGNVLIALVSAQNHELLGHGEHHRPKSGNINFYGDAELVTERRREFSKNSPAHSLMDSLAQVANLRDPERAQTRLHPRPGGGRKDGVEFGQQHIAELLACAIASFDTLVQPVLFGYPGVLGLLLLKDGYLLHSPRRNARNVGKVAHPPPTHTSNRPRGSNGWWVAVWTALIGWQRWGTAEQWYRLPRGELISFRARLVSIHRYPLGAQPISPHTATVNAAIEYAVIRPLGALLYWEDCVPSLPSPSTDSSVGKFLFVDHG</sequence>
<dbReference type="Proteomes" id="UP001218188">
    <property type="component" value="Unassembled WGS sequence"/>
</dbReference>
<dbReference type="AlphaFoldDB" id="A0AAD6WZK3"/>
<comment type="caution">
    <text evidence="1">The sequence shown here is derived from an EMBL/GenBank/DDBJ whole genome shotgun (WGS) entry which is preliminary data.</text>
</comment>
<name>A0AAD6WZK3_9AGAR</name>
<dbReference type="EMBL" id="JARJCM010000134">
    <property type="protein sequence ID" value="KAJ7026754.1"/>
    <property type="molecule type" value="Genomic_DNA"/>
</dbReference>
<evidence type="ECO:0000313" key="1">
    <source>
        <dbReference type="EMBL" id="KAJ7026754.1"/>
    </source>
</evidence>